<keyword evidence="15" id="KW-1185">Reference proteome</keyword>
<dbReference type="Gene3D" id="2.30.30.490">
    <property type="match status" value="2"/>
</dbReference>
<evidence type="ECO:0000256" key="5">
    <source>
        <dbReference type="ARBA" id="ARBA00022737"/>
    </source>
</evidence>
<evidence type="ECO:0000313" key="14">
    <source>
        <dbReference type="EMBL" id="KAG1899836.1"/>
    </source>
</evidence>
<dbReference type="NCBIfam" id="TIGR00675">
    <property type="entry name" value="dcm"/>
    <property type="match status" value="1"/>
</dbReference>
<dbReference type="Gene3D" id="3.40.50.150">
    <property type="entry name" value="Vaccinia Virus protein VP39"/>
    <property type="match status" value="1"/>
</dbReference>
<evidence type="ECO:0000256" key="10">
    <source>
        <dbReference type="RuleBase" id="RU000416"/>
    </source>
</evidence>
<evidence type="ECO:0000256" key="8">
    <source>
        <dbReference type="PIRSR" id="PIRSR037404-1"/>
    </source>
</evidence>
<dbReference type="GeneID" id="64659327"/>
<feature type="region of interest" description="Disordered" evidence="12">
    <location>
        <begin position="346"/>
        <end position="375"/>
    </location>
</feature>
<sequence>MSKKRHFGPMSSRTSSSKTASKRVAEHEPQSSRVGKKRRKRLLSRVVDSDASEESTLVVRNSSVLNEVAQPPQQHSEPKELASPEETLIYVPPDDEYDEDENFQVIGETDPTEQSDCGNSEGVPVRILTDFAIYECAKQQLVPIGELLNVNLAVNNKMYRASGFVKSHMDVDEYYDDDYDDEDNRNCMSNDEDCLQRIRLTEIRKFTIHDIRQRSRELDDKFYILTEHAWYILHLPSEQYAPFFRGLWLRHRVAHLLVSMALDSPRLTYEDFVSSLHITPDSPDEVSVALTIIGRELNENDLQSADIKSYVFATLDELRDDGIYVARTPVVKDIVGQEMSYHLMEATAPPSRSRAQRPPQSRSSSSGNIEKEVLKHRNKTVATPVVGRVAQRLFENIKVAGKLMEEDMHVSDDVPRHPSIIHATNPNSVQWLDPVDDRPGFYGSVLVDEVNYSVGDAVMVVPGEDEDTARAKSYKYQPSQSTNKLANDYWFCMIRYFFEDEGVKKFHAQWFTHSSKTLLQEAGHPHALYLMLSECSDVEIDAISQKCNVRELPMDSFQPDESTLDDDNDFHYGLMFNSVESSFVRLSDLETQTLLSFCDDHKQCLACGHKERVSNFTDSRALRDGFSHNDVNYHKGDFAYISTGPNSVYQIGQIEDFKMKRGRCIEVITRPFGRYNDIAREVGRGIDKPKGATSDDRRLFHSKSQEKTRPDDIRGQCFVIHETDDAAIDAWVIHDDHYYVNECADSLDVRTFDDLNPWSGNEFRHCVQCHKEHKANLVRRAQQLQRFGPLRGLELFAGAGGLGTGLDMSGFVETRYAVEFSPGAARTYKQNHPNVTVYNQCTNVCLQHAIDVADGKNPRPLQALGDKKRLPSMPKPGEVDFIYGGPPCQSFSKMNHAKREDDIRSTLVCNMIAYVEFYRPMYFLLENVGGILEHALKEKTVASGVVKFIIAALLALNYQIEYNVLHAGNYGAPQARKRVLFVAARQGVPLPDFPIPTHVFPHARVQRVKLPTGAYLAPASRLKYGDNNTDLSAPLHFVTIHEAIGDLPPFDWVNPHTNISKTAADKAVERKRKDELGIPSFSPLHSAGTSEDPYAGYSKPCQYPSGPLSRYQKLMRQGSEKLQYHYTKRFNDIIIERTVNVPLRAGANHFDLPKELHTGLSRHENARTKYKGETRCVRIHTLADPSTAVYQRLDADMYFSTALTTVLPNNKGGQVLHPSQKRILTVRECARAQGFPDYYEFVSVNKDKMSKAIDDVSLCCVLRAVLHMTCLQQFRQIGNAVPTSLASALGKALGGAMSKMWDAEPSRDASPIL</sequence>
<dbReference type="PRINTS" id="PR00105">
    <property type="entry name" value="C5METTRFRASE"/>
</dbReference>
<dbReference type="InterPro" id="IPR043151">
    <property type="entry name" value="BAH_sf"/>
</dbReference>
<dbReference type="GO" id="GO:0005634">
    <property type="term" value="C:nucleus"/>
    <property type="evidence" value="ECO:0007669"/>
    <property type="project" value="UniProtKB-SubCell"/>
</dbReference>
<dbReference type="PANTHER" id="PTHR10629:SF52">
    <property type="entry name" value="DNA (CYTOSINE-5)-METHYLTRANSFERASE 1"/>
    <property type="match status" value="1"/>
</dbReference>
<dbReference type="PROSITE" id="PS51679">
    <property type="entry name" value="SAM_MT_C5"/>
    <property type="match status" value="1"/>
</dbReference>
<dbReference type="SUPFAM" id="SSF53335">
    <property type="entry name" value="S-adenosyl-L-methionine-dependent methyltransferases"/>
    <property type="match status" value="1"/>
</dbReference>
<feature type="region of interest" description="Disordered" evidence="12">
    <location>
        <begin position="1"/>
        <end position="85"/>
    </location>
</feature>
<evidence type="ECO:0000256" key="4">
    <source>
        <dbReference type="ARBA" id="ARBA00022691"/>
    </source>
</evidence>
<evidence type="ECO:0000256" key="2">
    <source>
        <dbReference type="ARBA" id="ARBA00022603"/>
    </source>
</evidence>
<feature type="domain" description="BAH" evidence="13">
    <location>
        <begin position="450"/>
        <end position="587"/>
    </location>
</feature>
<reference evidence="14" key="1">
    <citation type="journal article" date="2020" name="New Phytol.">
        <title>Comparative genomics reveals dynamic genome evolution in host specialist ectomycorrhizal fungi.</title>
        <authorList>
            <person name="Lofgren L.A."/>
            <person name="Nguyen N.H."/>
            <person name="Vilgalys R."/>
            <person name="Ruytinx J."/>
            <person name="Liao H.L."/>
            <person name="Branco S."/>
            <person name="Kuo A."/>
            <person name="LaButti K."/>
            <person name="Lipzen A."/>
            <person name="Andreopoulos W."/>
            <person name="Pangilinan J."/>
            <person name="Riley R."/>
            <person name="Hundley H."/>
            <person name="Na H."/>
            <person name="Barry K."/>
            <person name="Grigoriev I.V."/>
            <person name="Stajich J.E."/>
            <person name="Kennedy P.G."/>
        </authorList>
    </citation>
    <scope>NUCLEOTIDE SEQUENCE</scope>
    <source>
        <strain evidence="14">FC203</strain>
    </source>
</reference>
<dbReference type="InterPro" id="IPR001525">
    <property type="entry name" value="C5_MeTfrase"/>
</dbReference>
<dbReference type="Proteomes" id="UP001195769">
    <property type="component" value="Unassembled WGS sequence"/>
</dbReference>
<feature type="compositionally biased region" description="Basic residues" evidence="12">
    <location>
        <begin position="34"/>
        <end position="43"/>
    </location>
</feature>
<dbReference type="GO" id="GO:0003677">
    <property type="term" value="F:DNA binding"/>
    <property type="evidence" value="ECO:0007669"/>
    <property type="project" value="UniProtKB-KW"/>
</dbReference>
<evidence type="ECO:0000256" key="3">
    <source>
        <dbReference type="ARBA" id="ARBA00022679"/>
    </source>
</evidence>
<proteinExistence type="inferred from homology"/>
<dbReference type="InterPro" id="IPR050390">
    <property type="entry name" value="C5-Methyltransferase"/>
</dbReference>
<dbReference type="GO" id="GO:0006346">
    <property type="term" value="P:DNA methylation-dependent constitutive heterochromatin formation"/>
    <property type="evidence" value="ECO:0007669"/>
    <property type="project" value="InterPro"/>
</dbReference>
<feature type="compositionally biased region" description="Low complexity" evidence="12">
    <location>
        <begin position="348"/>
        <end position="366"/>
    </location>
</feature>
<keyword evidence="2 9" id="KW-0489">Methyltransferase</keyword>
<keyword evidence="3 9" id="KW-0808">Transferase</keyword>
<dbReference type="SMART" id="SM00439">
    <property type="entry name" value="BAH"/>
    <property type="match status" value="2"/>
</dbReference>
<evidence type="ECO:0000256" key="9">
    <source>
        <dbReference type="PROSITE-ProRule" id="PRU01016"/>
    </source>
</evidence>
<protein>
    <recommendedName>
        <fullName evidence="11">Cytosine-specific methyltransferase</fullName>
        <ecNumber evidence="11">2.1.1.37</ecNumber>
    </recommendedName>
</protein>
<accession>A0AAD4E5U8</accession>
<comment type="similarity">
    <text evidence="9 10">Belongs to the class I-like SAM-binding methyltransferase superfamily. C5-methyltransferase family.</text>
</comment>
<keyword evidence="7" id="KW-0539">Nucleus</keyword>
<dbReference type="GO" id="GO:0003886">
    <property type="term" value="F:DNA (cytosine-5-)-methyltransferase activity"/>
    <property type="evidence" value="ECO:0007669"/>
    <property type="project" value="UniProtKB-EC"/>
</dbReference>
<dbReference type="InterPro" id="IPR001025">
    <property type="entry name" value="BAH_dom"/>
</dbReference>
<dbReference type="GO" id="GO:0032259">
    <property type="term" value="P:methylation"/>
    <property type="evidence" value="ECO:0007669"/>
    <property type="project" value="UniProtKB-KW"/>
</dbReference>
<evidence type="ECO:0000256" key="7">
    <source>
        <dbReference type="ARBA" id="ARBA00023242"/>
    </source>
</evidence>
<name>A0AAD4E5U8_9AGAM</name>
<feature type="active site" evidence="8 9">
    <location>
        <position position="888"/>
    </location>
</feature>
<dbReference type="GO" id="GO:0003682">
    <property type="term" value="F:chromatin binding"/>
    <property type="evidence" value="ECO:0007669"/>
    <property type="project" value="InterPro"/>
</dbReference>
<evidence type="ECO:0000259" key="13">
    <source>
        <dbReference type="PROSITE" id="PS51038"/>
    </source>
</evidence>
<dbReference type="Pfam" id="PF01426">
    <property type="entry name" value="BAH"/>
    <property type="match status" value="2"/>
</dbReference>
<feature type="compositionally biased region" description="Polar residues" evidence="12">
    <location>
        <begin position="54"/>
        <end position="75"/>
    </location>
</feature>
<dbReference type="GO" id="GO:0044027">
    <property type="term" value="P:negative regulation of gene expression via chromosomal CpG island methylation"/>
    <property type="evidence" value="ECO:0007669"/>
    <property type="project" value="TreeGrafter"/>
</dbReference>
<keyword evidence="6" id="KW-0238">DNA-binding</keyword>
<comment type="catalytic activity">
    <reaction evidence="11">
        <text>a 2'-deoxycytidine in DNA + S-adenosyl-L-methionine = a 5-methyl-2'-deoxycytidine in DNA + S-adenosyl-L-homocysteine + H(+)</text>
        <dbReference type="Rhea" id="RHEA:13681"/>
        <dbReference type="Rhea" id="RHEA-COMP:11369"/>
        <dbReference type="Rhea" id="RHEA-COMP:11370"/>
        <dbReference type="ChEBI" id="CHEBI:15378"/>
        <dbReference type="ChEBI" id="CHEBI:57856"/>
        <dbReference type="ChEBI" id="CHEBI:59789"/>
        <dbReference type="ChEBI" id="CHEBI:85452"/>
        <dbReference type="ChEBI" id="CHEBI:85454"/>
        <dbReference type="EC" id="2.1.1.37"/>
    </reaction>
</comment>
<evidence type="ECO:0000256" key="6">
    <source>
        <dbReference type="ARBA" id="ARBA00023125"/>
    </source>
</evidence>
<dbReference type="RefSeq" id="XP_041225412.1">
    <property type="nucleotide sequence ID" value="XM_041365029.1"/>
</dbReference>
<dbReference type="PIRSF" id="PIRSF037404">
    <property type="entry name" value="DNMT1"/>
    <property type="match status" value="1"/>
</dbReference>
<evidence type="ECO:0000256" key="12">
    <source>
        <dbReference type="SAM" id="MobiDB-lite"/>
    </source>
</evidence>
<dbReference type="EMBL" id="JABBWK010000030">
    <property type="protein sequence ID" value="KAG1899836.1"/>
    <property type="molecule type" value="Genomic_DNA"/>
</dbReference>
<dbReference type="InterPro" id="IPR018117">
    <property type="entry name" value="C5_DNA_meth_AS"/>
</dbReference>
<organism evidence="14 15">
    <name type="scientific">Suillus fuscotomentosus</name>
    <dbReference type="NCBI Taxonomy" id="1912939"/>
    <lineage>
        <taxon>Eukaryota</taxon>
        <taxon>Fungi</taxon>
        <taxon>Dikarya</taxon>
        <taxon>Basidiomycota</taxon>
        <taxon>Agaricomycotina</taxon>
        <taxon>Agaricomycetes</taxon>
        <taxon>Agaricomycetidae</taxon>
        <taxon>Boletales</taxon>
        <taxon>Suillineae</taxon>
        <taxon>Suillaceae</taxon>
        <taxon>Suillus</taxon>
    </lineage>
</organism>
<dbReference type="Pfam" id="PF12047">
    <property type="entry name" value="DNMT1-RFD"/>
    <property type="match status" value="1"/>
</dbReference>
<gene>
    <name evidence="14" type="ORF">F5891DRAFT_1146541</name>
</gene>
<dbReference type="Pfam" id="PF00145">
    <property type="entry name" value="DNA_methylase"/>
    <property type="match status" value="1"/>
</dbReference>
<feature type="region of interest" description="Disordered" evidence="12">
    <location>
        <begin position="685"/>
        <end position="707"/>
    </location>
</feature>
<evidence type="ECO:0000256" key="11">
    <source>
        <dbReference type="RuleBase" id="RU000417"/>
    </source>
</evidence>
<comment type="caution">
    <text evidence="14">The sequence shown here is derived from an EMBL/GenBank/DDBJ whole genome shotgun (WGS) entry which is preliminary data.</text>
</comment>
<evidence type="ECO:0000313" key="15">
    <source>
        <dbReference type="Proteomes" id="UP001195769"/>
    </source>
</evidence>
<dbReference type="PROSITE" id="PS51038">
    <property type="entry name" value="BAH"/>
    <property type="match status" value="2"/>
</dbReference>
<dbReference type="PANTHER" id="PTHR10629">
    <property type="entry name" value="CYTOSINE-SPECIFIC METHYLTRANSFERASE"/>
    <property type="match status" value="1"/>
</dbReference>
<feature type="domain" description="BAH" evidence="13">
    <location>
        <begin position="631"/>
        <end position="756"/>
    </location>
</feature>
<dbReference type="Gene3D" id="3.90.120.10">
    <property type="entry name" value="DNA Methylase, subunit A, domain 2"/>
    <property type="match status" value="1"/>
</dbReference>
<dbReference type="InterPro" id="IPR029063">
    <property type="entry name" value="SAM-dependent_MTases_sf"/>
</dbReference>
<dbReference type="InterPro" id="IPR022702">
    <property type="entry name" value="Cytosine_MeTrfase1_RFD"/>
</dbReference>
<dbReference type="EC" id="2.1.1.37" evidence="11"/>
<comment type="subcellular location">
    <subcellularLocation>
        <location evidence="1">Nucleus</location>
    </subcellularLocation>
</comment>
<dbReference type="PROSITE" id="PS00094">
    <property type="entry name" value="C5_MTASE_1"/>
    <property type="match status" value="1"/>
</dbReference>
<keyword evidence="4 9" id="KW-0949">S-adenosyl-L-methionine</keyword>
<evidence type="ECO:0000256" key="1">
    <source>
        <dbReference type="ARBA" id="ARBA00004123"/>
    </source>
</evidence>
<keyword evidence="5" id="KW-0677">Repeat</keyword>